<keyword evidence="1" id="KW-0812">Transmembrane</keyword>
<comment type="caution">
    <text evidence="3">The sequence shown here is derived from an EMBL/GenBank/DDBJ whole genome shotgun (WGS) entry which is preliminary data.</text>
</comment>
<keyword evidence="1" id="KW-0472">Membrane</keyword>
<feature type="domain" description="DUF8128" evidence="2">
    <location>
        <begin position="120"/>
        <end position="356"/>
    </location>
</feature>
<dbReference type="EMBL" id="MFVE01000008">
    <property type="protein sequence ID" value="OGI95060.1"/>
    <property type="molecule type" value="Genomic_DNA"/>
</dbReference>
<accession>A0A1F6XLK0</accession>
<gene>
    <name evidence="3" type="ORF">A2917_01620</name>
</gene>
<organism evidence="3 4">
    <name type="scientific">Candidatus Nomurabacteria bacterium RIFCSPLOWO2_01_FULL_42_17</name>
    <dbReference type="NCBI Taxonomy" id="1801780"/>
    <lineage>
        <taxon>Bacteria</taxon>
        <taxon>Candidatus Nomuraibacteriota</taxon>
    </lineage>
</organism>
<dbReference type="InterPro" id="IPR058441">
    <property type="entry name" value="DUF8128"/>
</dbReference>
<keyword evidence="1" id="KW-1133">Transmembrane helix</keyword>
<evidence type="ECO:0000313" key="3">
    <source>
        <dbReference type="EMBL" id="OGI95060.1"/>
    </source>
</evidence>
<dbReference type="Proteomes" id="UP000178104">
    <property type="component" value="Unassembled WGS sequence"/>
</dbReference>
<proteinExistence type="predicted"/>
<sequence>MSEFFDAIEDGIKEYWPWFLAGILVFLLWQFNLLSGFFRELLPLIGVIILGKIAWIFWLHYIQQNFISGIDFVLLEIIPPRDVLRSPKAMELFITNALYHQSNKGGKEEYWQGAVWFWFSLEIASIEGQVHFYIRTPTRVRGLIETQMYAQYPQAQIKAVEDYTLAVDEISKDSAWNGWGCEFKLEKHEAYPIKTYVDFGLDKDPKEEYKVDPISPVIELFSSMQKGEQMWMQIVIMPTKKTWHTHGTLFGKHDWVEESKIQIKKLLLPYARQNKKYVNGKEAGYTLEFRTPDFLDNAIEGMNAKTSKIGFDTGIRVYYAAKKEVFNMSSRRNLRLIFRQYAKPDVNQLLRFNSTQGDAYSGVFTASPKTVMLLANRMLKEYRERSFFHESLRQKIFSQSRFRWPIPDVFTVDAIIKAYFHTHTFVLNVEEIATMWHFPGQILKVPTLERIESKEASPPTNLPM</sequence>
<reference evidence="3 4" key="1">
    <citation type="journal article" date="2016" name="Nat. Commun.">
        <title>Thousands of microbial genomes shed light on interconnected biogeochemical processes in an aquifer system.</title>
        <authorList>
            <person name="Anantharaman K."/>
            <person name="Brown C.T."/>
            <person name="Hug L.A."/>
            <person name="Sharon I."/>
            <person name="Castelle C.J."/>
            <person name="Probst A.J."/>
            <person name="Thomas B.C."/>
            <person name="Singh A."/>
            <person name="Wilkins M.J."/>
            <person name="Karaoz U."/>
            <person name="Brodie E.L."/>
            <person name="Williams K.H."/>
            <person name="Hubbard S.S."/>
            <person name="Banfield J.F."/>
        </authorList>
    </citation>
    <scope>NUCLEOTIDE SEQUENCE [LARGE SCALE GENOMIC DNA]</scope>
</reference>
<dbReference type="STRING" id="1801780.A2917_01620"/>
<dbReference type="Pfam" id="PF26449">
    <property type="entry name" value="DUF8128"/>
    <property type="match status" value="1"/>
</dbReference>
<evidence type="ECO:0000313" key="4">
    <source>
        <dbReference type="Proteomes" id="UP000178104"/>
    </source>
</evidence>
<evidence type="ECO:0000259" key="2">
    <source>
        <dbReference type="Pfam" id="PF26449"/>
    </source>
</evidence>
<dbReference type="AlphaFoldDB" id="A0A1F6XLK0"/>
<protein>
    <recommendedName>
        <fullName evidence="2">DUF8128 domain-containing protein</fullName>
    </recommendedName>
</protein>
<feature type="transmembrane region" description="Helical" evidence="1">
    <location>
        <begin position="15"/>
        <end position="34"/>
    </location>
</feature>
<evidence type="ECO:0000256" key="1">
    <source>
        <dbReference type="SAM" id="Phobius"/>
    </source>
</evidence>
<feature type="transmembrane region" description="Helical" evidence="1">
    <location>
        <begin position="41"/>
        <end position="61"/>
    </location>
</feature>
<name>A0A1F6XLK0_9BACT</name>